<protein>
    <submittedName>
        <fullName evidence="1">3498_t:CDS:1</fullName>
    </submittedName>
</protein>
<organism evidence="1 2">
    <name type="scientific">Dentiscutata erythropus</name>
    <dbReference type="NCBI Taxonomy" id="1348616"/>
    <lineage>
        <taxon>Eukaryota</taxon>
        <taxon>Fungi</taxon>
        <taxon>Fungi incertae sedis</taxon>
        <taxon>Mucoromycota</taxon>
        <taxon>Glomeromycotina</taxon>
        <taxon>Glomeromycetes</taxon>
        <taxon>Diversisporales</taxon>
        <taxon>Gigasporaceae</taxon>
        <taxon>Dentiscutata</taxon>
    </lineage>
</organism>
<keyword evidence="2" id="KW-1185">Reference proteome</keyword>
<accession>A0A9N9K406</accession>
<name>A0A9N9K406_9GLOM</name>
<dbReference type="Proteomes" id="UP000789405">
    <property type="component" value="Unassembled WGS sequence"/>
</dbReference>
<feature type="non-terminal residue" evidence="1">
    <location>
        <position position="1"/>
    </location>
</feature>
<dbReference type="AlphaFoldDB" id="A0A9N9K406"/>
<feature type="non-terminal residue" evidence="1">
    <location>
        <position position="58"/>
    </location>
</feature>
<proteinExistence type="predicted"/>
<gene>
    <name evidence="1" type="ORF">DERYTH_LOCUS24742</name>
</gene>
<reference evidence="1" key="1">
    <citation type="submission" date="2021-06" db="EMBL/GenBank/DDBJ databases">
        <authorList>
            <person name="Kallberg Y."/>
            <person name="Tangrot J."/>
            <person name="Rosling A."/>
        </authorList>
    </citation>
    <scope>NUCLEOTIDE SEQUENCE</scope>
    <source>
        <strain evidence="1">MA453B</strain>
    </source>
</reference>
<dbReference type="EMBL" id="CAJVPY010042948">
    <property type="protein sequence ID" value="CAG8807764.1"/>
    <property type="molecule type" value="Genomic_DNA"/>
</dbReference>
<evidence type="ECO:0000313" key="2">
    <source>
        <dbReference type="Proteomes" id="UP000789405"/>
    </source>
</evidence>
<comment type="caution">
    <text evidence="1">The sequence shown here is derived from an EMBL/GenBank/DDBJ whole genome shotgun (WGS) entry which is preliminary data.</text>
</comment>
<sequence>NLVGIRIWSGYEFCLVGKRIWSGYEFGLEANLIRNWLQNEFGWKMNLVGKQNWLRYEI</sequence>
<evidence type="ECO:0000313" key="1">
    <source>
        <dbReference type="EMBL" id="CAG8807764.1"/>
    </source>
</evidence>